<reference evidence="8" key="2">
    <citation type="submission" date="2025-09" db="UniProtKB">
        <authorList>
            <consortium name="Ensembl"/>
        </authorList>
    </citation>
    <scope>IDENTIFICATION</scope>
</reference>
<accession>A0A3B4T7Q8</accession>
<keyword evidence="9" id="KW-1185">Reference proteome</keyword>
<keyword evidence="2 5" id="KW-0479">Metal-binding</keyword>
<evidence type="ECO:0000313" key="8">
    <source>
        <dbReference type="Ensembl" id="ENSSDUP00000002141.1"/>
    </source>
</evidence>
<dbReference type="PANTHER" id="PTHR10201:SF224">
    <property type="entry name" value="MATRIX METALLOPEPTIDASE 17B"/>
    <property type="match status" value="1"/>
</dbReference>
<dbReference type="STRING" id="41447.ENSSDUP00000002141"/>
<evidence type="ECO:0000256" key="5">
    <source>
        <dbReference type="PIRSR" id="PIRSR621190-2"/>
    </source>
</evidence>
<dbReference type="Proteomes" id="UP000261420">
    <property type="component" value="Unplaced"/>
</dbReference>
<evidence type="ECO:0000256" key="6">
    <source>
        <dbReference type="SAM" id="MobiDB-lite"/>
    </source>
</evidence>
<dbReference type="GO" id="GO:0030198">
    <property type="term" value="P:extracellular matrix organization"/>
    <property type="evidence" value="ECO:0007669"/>
    <property type="project" value="TreeGrafter"/>
</dbReference>
<keyword evidence="3" id="KW-0378">Hydrolase</keyword>
<dbReference type="InterPro" id="IPR024079">
    <property type="entry name" value="MetalloPept_cat_dom_sf"/>
</dbReference>
<protein>
    <recommendedName>
        <fullName evidence="7">Peptidase M10 metallopeptidase domain-containing protein</fullName>
    </recommendedName>
</protein>
<keyword evidence="4 5" id="KW-0862">Zinc</keyword>
<feature type="binding site" description="in inhibited form" evidence="5">
    <location>
        <position position="9"/>
    </location>
    <ligand>
        <name>Zn(2+)</name>
        <dbReference type="ChEBI" id="CHEBI:29105"/>
        <label>2</label>
        <note>catalytic</note>
    </ligand>
</feature>
<reference evidence="8" key="1">
    <citation type="submission" date="2025-08" db="UniProtKB">
        <authorList>
            <consortium name="Ensembl"/>
        </authorList>
    </citation>
    <scope>IDENTIFICATION</scope>
</reference>
<dbReference type="Gene3D" id="3.40.390.10">
    <property type="entry name" value="Collagenase (Catalytic Domain)"/>
    <property type="match status" value="1"/>
</dbReference>
<feature type="binding site" evidence="5">
    <location>
        <position position="96"/>
    </location>
    <ligand>
        <name>Zn(2+)</name>
        <dbReference type="ChEBI" id="CHEBI:29105"/>
        <label>1</label>
    </ligand>
</feature>
<organism evidence="8 9">
    <name type="scientific">Seriola dumerili</name>
    <name type="common">Greater amberjack</name>
    <name type="synonym">Caranx dumerili</name>
    <dbReference type="NCBI Taxonomy" id="41447"/>
    <lineage>
        <taxon>Eukaryota</taxon>
        <taxon>Metazoa</taxon>
        <taxon>Chordata</taxon>
        <taxon>Craniata</taxon>
        <taxon>Vertebrata</taxon>
        <taxon>Euteleostomi</taxon>
        <taxon>Actinopterygii</taxon>
        <taxon>Neopterygii</taxon>
        <taxon>Teleostei</taxon>
        <taxon>Neoteleostei</taxon>
        <taxon>Acanthomorphata</taxon>
        <taxon>Carangaria</taxon>
        <taxon>Carangiformes</taxon>
        <taxon>Carangidae</taxon>
        <taxon>Seriola</taxon>
    </lineage>
</organism>
<feature type="binding site" evidence="5">
    <location>
        <position position="98"/>
    </location>
    <ligand>
        <name>Zn(2+)</name>
        <dbReference type="ChEBI" id="CHEBI:29105"/>
        <label>1</label>
    </ligand>
</feature>
<dbReference type="PANTHER" id="PTHR10201">
    <property type="entry name" value="MATRIX METALLOPROTEINASE"/>
    <property type="match status" value="1"/>
</dbReference>
<evidence type="ECO:0000256" key="4">
    <source>
        <dbReference type="ARBA" id="ARBA00022833"/>
    </source>
</evidence>
<evidence type="ECO:0000256" key="1">
    <source>
        <dbReference type="ARBA" id="ARBA00022670"/>
    </source>
</evidence>
<dbReference type="Pfam" id="PF00413">
    <property type="entry name" value="Peptidase_M10"/>
    <property type="match status" value="1"/>
</dbReference>
<name>A0A3B4T7Q8_SERDU</name>
<keyword evidence="5" id="KW-0106">Calcium</keyword>
<dbReference type="GO" id="GO:0004222">
    <property type="term" value="F:metalloendopeptidase activity"/>
    <property type="evidence" value="ECO:0007669"/>
    <property type="project" value="InterPro"/>
</dbReference>
<comment type="cofactor">
    <cofactor evidence="5">
        <name>Ca(2+)</name>
        <dbReference type="ChEBI" id="CHEBI:29108"/>
    </cofactor>
    <text evidence="5">Can bind about 5 Ca(2+) ions per subunit.</text>
</comment>
<proteinExistence type="predicted"/>
<feature type="binding site" evidence="5">
    <location>
        <position position="111"/>
    </location>
    <ligand>
        <name>Zn(2+)</name>
        <dbReference type="ChEBI" id="CHEBI:29105"/>
        <label>1</label>
    </ligand>
</feature>
<dbReference type="GO" id="GO:0008270">
    <property type="term" value="F:zinc ion binding"/>
    <property type="evidence" value="ECO:0007669"/>
    <property type="project" value="InterPro"/>
</dbReference>
<dbReference type="GO" id="GO:0030574">
    <property type="term" value="P:collagen catabolic process"/>
    <property type="evidence" value="ECO:0007669"/>
    <property type="project" value="TreeGrafter"/>
</dbReference>
<evidence type="ECO:0000313" key="9">
    <source>
        <dbReference type="Proteomes" id="UP000261420"/>
    </source>
</evidence>
<evidence type="ECO:0000256" key="3">
    <source>
        <dbReference type="ARBA" id="ARBA00022801"/>
    </source>
</evidence>
<feature type="region of interest" description="Disordered" evidence="6">
    <location>
        <begin position="1"/>
        <end position="27"/>
    </location>
</feature>
<dbReference type="GO" id="GO:0005615">
    <property type="term" value="C:extracellular space"/>
    <property type="evidence" value="ECO:0007669"/>
    <property type="project" value="TreeGrafter"/>
</dbReference>
<feature type="binding site" evidence="5">
    <location>
        <position position="103"/>
    </location>
    <ligand>
        <name>Ca(2+)</name>
        <dbReference type="ChEBI" id="CHEBI:29108"/>
        <label>3</label>
    </ligand>
</feature>
<evidence type="ECO:0000259" key="7">
    <source>
        <dbReference type="Pfam" id="PF00413"/>
    </source>
</evidence>
<dbReference type="SUPFAM" id="SSF55486">
    <property type="entry name" value="Metalloproteases ('zincins'), catalytic domain"/>
    <property type="match status" value="1"/>
</dbReference>
<dbReference type="GeneTree" id="ENSGT00940000159799"/>
<dbReference type="InterPro" id="IPR021190">
    <property type="entry name" value="Pept_M10A"/>
</dbReference>
<keyword evidence="1" id="KW-0645">Protease</keyword>
<dbReference type="InterPro" id="IPR001818">
    <property type="entry name" value="Pept_M10_metallopeptidase"/>
</dbReference>
<feature type="binding site" evidence="5">
    <location>
        <position position="104"/>
    </location>
    <ligand>
        <name>Ca(2+)</name>
        <dbReference type="ChEBI" id="CHEBI:29108"/>
        <label>3</label>
    </ligand>
</feature>
<dbReference type="AlphaFoldDB" id="A0A3B4T7Q8"/>
<dbReference type="GO" id="GO:0006508">
    <property type="term" value="P:proteolysis"/>
    <property type="evidence" value="ECO:0007669"/>
    <property type="project" value="UniProtKB-KW"/>
</dbReference>
<evidence type="ECO:0000256" key="2">
    <source>
        <dbReference type="ARBA" id="ARBA00022723"/>
    </source>
</evidence>
<comment type="cofactor">
    <cofactor evidence="5">
        <name>Zn(2+)</name>
        <dbReference type="ChEBI" id="CHEBI:29105"/>
    </cofactor>
    <text evidence="5">Binds 2 Zn(2+) ions per subunit.</text>
</comment>
<dbReference type="PRINTS" id="PR00138">
    <property type="entry name" value="MATRIXIN"/>
</dbReference>
<sequence>MALMNSPRCSLPDQEEPSKSLANPEGRNMRRGRRAISMWTSFLIFRLHSYTSSSHLSRETVCSLVFYALGPTPLEFHEVSSPEAADLQVDFLHGYHGDGYPFDGAGGAIGHAFFPSGRKIINSPSDIITTSGSHVHWQTWRVEISSF</sequence>
<feature type="domain" description="Peptidase M10 metallopeptidase" evidence="7">
    <location>
        <begin position="45"/>
        <end position="116"/>
    </location>
</feature>
<feature type="binding site" evidence="5">
    <location>
        <position position="86"/>
    </location>
    <ligand>
        <name>Ca(2+)</name>
        <dbReference type="ChEBI" id="CHEBI:29108"/>
        <label>2</label>
    </ligand>
</feature>
<dbReference type="GO" id="GO:0031012">
    <property type="term" value="C:extracellular matrix"/>
    <property type="evidence" value="ECO:0007669"/>
    <property type="project" value="InterPro"/>
</dbReference>
<dbReference type="Ensembl" id="ENSSDUT00000002204.1">
    <property type="protein sequence ID" value="ENSSDUP00000002141.1"/>
    <property type="gene ID" value="ENSSDUG00000001667.1"/>
</dbReference>